<accession>A0A1L9SXZ9</accession>
<dbReference type="EMBL" id="KV878606">
    <property type="protein sequence ID" value="OJJ52065.1"/>
    <property type="molecule type" value="Genomic_DNA"/>
</dbReference>
<gene>
    <name evidence="8" type="ORF">ASPSYDRAFT_1170852</name>
</gene>
<evidence type="ECO:0000256" key="7">
    <source>
        <dbReference type="SAM" id="MobiDB-lite"/>
    </source>
</evidence>
<dbReference type="InterPro" id="IPR011009">
    <property type="entry name" value="Kinase-like_dom_sf"/>
</dbReference>
<dbReference type="AlphaFoldDB" id="A0A1L9SXZ9"/>
<evidence type="ECO:0000256" key="5">
    <source>
        <dbReference type="ARBA" id="ARBA00023128"/>
    </source>
</evidence>
<dbReference type="OrthoDB" id="2831558at2759"/>
<sequence>MAGVDTRDQDDLFRYTSGRWLINEEHQQKQRYITFNISNLCSQAAALFGPGIKCVHIIKLEGNFNKAFLLMIDDGNKVIAKIPCPNAGTPLLIIVSEVATLKFLQSYLSIRVPEVYAWSSNPTNPVGAKYIIMEKIQRYKVIDGIMKIETELESLKLPAYRSLFLQDSLLSDYLYYILLSDLDPTGVFYVGPSYNQAVYYKPCRTLILDFTLSLPYRELARAVDDRDKVQRYLNRFIDSQSVNKYYDLLRKAMLVLPVLSGDPRHTNLHLRNIYISSDDPTTIEGVINWQSAQAVPLFIQAQFPEFLRPPKTYSAGTEIPSLPENYEELNPDQKEKVVEEQALAA</sequence>
<dbReference type="PANTHER" id="PTHR36091:SF1">
    <property type="entry name" value="ALTERED INHERITANCE OF MITOCHONDRIA PROTEIN 9, MITOCHONDRIAL"/>
    <property type="match status" value="1"/>
</dbReference>
<name>A0A1L9SXZ9_9EURO</name>
<comment type="similarity">
    <text evidence="2">Belongs to the AIM9 family.</text>
</comment>
<dbReference type="Proteomes" id="UP000184356">
    <property type="component" value="Unassembled WGS sequence"/>
</dbReference>
<keyword evidence="9" id="KW-1185">Reference proteome</keyword>
<evidence type="ECO:0000256" key="1">
    <source>
        <dbReference type="ARBA" id="ARBA00004173"/>
    </source>
</evidence>
<evidence type="ECO:0000313" key="9">
    <source>
        <dbReference type="Proteomes" id="UP000184356"/>
    </source>
</evidence>
<evidence type="ECO:0000256" key="2">
    <source>
        <dbReference type="ARBA" id="ARBA00005543"/>
    </source>
</evidence>
<evidence type="ECO:0000313" key="8">
    <source>
        <dbReference type="EMBL" id="OJJ52065.1"/>
    </source>
</evidence>
<dbReference type="InterPro" id="IPR051035">
    <property type="entry name" value="Mito_inheritance_9"/>
</dbReference>
<dbReference type="GO" id="GO:0005739">
    <property type="term" value="C:mitochondrion"/>
    <property type="evidence" value="ECO:0007669"/>
    <property type="project" value="UniProtKB-SubCell"/>
</dbReference>
<dbReference type="PANTHER" id="PTHR36091">
    <property type="entry name" value="ALTERED INHERITANCE OF MITOCHONDRIA PROTEIN 9, MITOCHONDRIAL"/>
    <property type="match status" value="1"/>
</dbReference>
<dbReference type="RefSeq" id="XP_040695871.1">
    <property type="nucleotide sequence ID" value="XM_040840248.1"/>
</dbReference>
<dbReference type="SUPFAM" id="SSF56112">
    <property type="entry name" value="Protein kinase-like (PK-like)"/>
    <property type="match status" value="1"/>
</dbReference>
<evidence type="ECO:0000256" key="6">
    <source>
        <dbReference type="ARBA" id="ARBA00031849"/>
    </source>
</evidence>
<evidence type="ECO:0000256" key="3">
    <source>
        <dbReference type="ARBA" id="ARBA00016197"/>
    </source>
</evidence>
<proteinExistence type="inferred from homology"/>
<evidence type="ECO:0000256" key="4">
    <source>
        <dbReference type="ARBA" id="ARBA00022946"/>
    </source>
</evidence>
<comment type="subcellular location">
    <subcellularLocation>
        <location evidence="1">Mitochondrion</location>
    </subcellularLocation>
</comment>
<feature type="region of interest" description="Disordered" evidence="7">
    <location>
        <begin position="314"/>
        <end position="345"/>
    </location>
</feature>
<reference evidence="9" key="1">
    <citation type="journal article" date="2017" name="Genome Biol.">
        <title>Comparative genomics reveals high biological diversity and specific adaptations in the industrially and medically important fungal genus Aspergillus.</title>
        <authorList>
            <person name="de Vries R.P."/>
            <person name="Riley R."/>
            <person name="Wiebenga A."/>
            <person name="Aguilar-Osorio G."/>
            <person name="Amillis S."/>
            <person name="Uchima C.A."/>
            <person name="Anderluh G."/>
            <person name="Asadollahi M."/>
            <person name="Askin M."/>
            <person name="Barry K."/>
            <person name="Battaglia E."/>
            <person name="Bayram O."/>
            <person name="Benocci T."/>
            <person name="Braus-Stromeyer S.A."/>
            <person name="Caldana C."/>
            <person name="Canovas D."/>
            <person name="Cerqueira G.C."/>
            <person name="Chen F."/>
            <person name="Chen W."/>
            <person name="Choi C."/>
            <person name="Clum A."/>
            <person name="Dos Santos R.A."/>
            <person name="Damasio A.R."/>
            <person name="Diallinas G."/>
            <person name="Emri T."/>
            <person name="Fekete E."/>
            <person name="Flipphi M."/>
            <person name="Freyberg S."/>
            <person name="Gallo A."/>
            <person name="Gournas C."/>
            <person name="Habgood R."/>
            <person name="Hainaut M."/>
            <person name="Harispe M.L."/>
            <person name="Henrissat B."/>
            <person name="Hilden K.S."/>
            <person name="Hope R."/>
            <person name="Hossain A."/>
            <person name="Karabika E."/>
            <person name="Karaffa L."/>
            <person name="Karanyi Z."/>
            <person name="Krasevec N."/>
            <person name="Kuo A."/>
            <person name="Kusch H."/>
            <person name="LaButti K."/>
            <person name="Lagendijk E.L."/>
            <person name="Lapidus A."/>
            <person name="Levasseur A."/>
            <person name="Lindquist E."/>
            <person name="Lipzen A."/>
            <person name="Logrieco A.F."/>
            <person name="MacCabe A."/>
            <person name="Maekelae M.R."/>
            <person name="Malavazi I."/>
            <person name="Melin P."/>
            <person name="Meyer V."/>
            <person name="Mielnichuk N."/>
            <person name="Miskei M."/>
            <person name="Molnar A.P."/>
            <person name="Mule G."/>
            <person name="Ngan C.Y."/>
            <person name="Orejas M."/>
            <person name="Orosz E."/>
            <person name="Ouedraogo J.P."/>
            <person name="Overkamp K.M."/>
            <person name="Park H.-S."/>
            <person name="Perrone G."/>
            <person name="Piumi F."/>
            <person name="Punt P.J."/>
            <person name="Ram A.F."/>
            <person name="Ramon A."/>
            <person name="Rauscher S."/>
            <person name="Record E."/>
            <person name="Riano-Pachon D.M."/>
            <person name="Robert V."/>
            <person name="Roehrig J."/>
            <person name="Ruller R."/>
            <person name="Salamov A."/>
            <person name="Salih N.S."/>
            <person name="Samson R.A."/>
            <person name="Sandor E."/>
            <person name="Sanguinetti M."/>
            <person name="Schuetze T."/>
            <person name="Sepcic K."/>
            <person name="Shelest E."/>
            <person name="Sherlock G."/>
            <person name="Sophianopoulou V."/>
            <person name="Squina F.M."/>
            <person name="Sun H."/>
            <person name="Susca A."/>
            <person name="Todd R.B."/>
            <person name="Tsang A."/>
            <person name="Unkles S.E."/>
            <person name="van de Wiele N."/>
            <person name="van Rossen-Uffink D."/>
            <person name="Oliveira J.V."/>
            <person name="Vesth T.C."/>
            <person name="Visser J."/>
            <person name="Yu J.-H."/>
            <person name="Zhou M."/>
            <person name="Andersen M.R."/>
            <person name="Archer D.B."/>
            <person name="Baker S.E."/>
            <person name="Benoit I."/>
            <person name="Brakhage A.A."/>
            <person name="Braus G.H."/>
            <person name="Fischer R."/>
            <person name="Frisvad J.C."/>
            <person name="Goldman G.H."/>
            <person name="Houbraken J."/>
            <person name="Oakley B."/>
            <person name="Pocsi I."/>
            <person name="Scazzocchio C."/>
            <person name="Seiboth B."/>
            <person name="vanKuyk P.A."/>
            <person name="Wortman J."/>
            <person name="Dyer P.S."/>
            <person name="Grigoriev I.V."/>
        </authorList>
    </citation>
    <scope>NUCLEOTIDE SEQUENCE [LARGE SCALE GENOMIC DNA]</scope>
    <source>
        <strain evidence="9">CBS 593.65</strain>
    </source>
</reference>
<protein>
    <recommendedName>
        <fullName evidence="3">Altered inheritance of mitochondria protein 9, mitochondrial</fullName>
    </recommendedName>
    <alternativeName>
        <fullName evidence="6">Found in mitochondrial proteome protein 29</fullName>
    </alternativeName>
</protein>
<dbReference type="GeneID" id="63756321"/>
<organism evidence="8 9">
    <name type="scientific">Aspergillus sydowii CBS 593.65</name>
    <dbReference type="NCBI Taxonomy" id="1036612"/>
    <lineage>
        <taxon>Eukaryota</taxon>
        <taxon>Fungi</taxon>
        <taxon>Dikarya</taxon>
        <taxon>Ascomycota</taxon>
        <taxon>Pezizomycotina</taxon>
        <taxon>Eurotiomycetes</taxon>
        <taxon>Eurotiomycetidae</taxon>
        <taxon>Eurotiales</taxon>
        <taxon>Aspergillaceae</taxon>
        <taxon>Aspergillus</taxon>
        <taxon>Aspergillus subgen. Nidulantes</taxon>
    </lineage>
</organism>
<keyword evidence="5" id="KW-0496">Mitochondrion</keyword>
<dbReference type="VEuPathDB" id="FungiDB:ASPSYDRAFT_1170852"/>
<keyword evidence="4" id="KW-0809">Transit peptide</keyword>